<proteinExistence type="predicted"/>
<evidence type="ECO:0000256" key="1">
    <source>
        <dbReference type="SAM" id="MobiDB-lite"/>
    </source>
</evidence>
<evidence type="ECO:0000256" key="2">
    <source>
        <dbReference type="SAM" id="SignalP"/>
    </source>
</evidence>
<sequence>MMITRLLLLLPGLMGTMAQIGQGSTDTRCEKTKIDGTNGLDGTYIRNTSSLWTLEKRPTDYYAFLTQLSKNCGEWYLYACDTEECNQVYFPIYKGAPNPTGCGNDFEVKYPYLLGENATWIGTDPACDVAGSGCMAVKQADNIQCSASRRSSAPRSPRCCCERRVRSGGGGGAAAAAARRRRLRRQQRRCGRRGGGGAAGAAAAQLVQRRRRRRSRRGGSGGGAAGAAAARGECCCAPACVRVCGPQCLGGG</sequence>
<accession>A0A835ZB93</accession>
<dbReference type="AlphaFoldDB" id="A0A835ZB93"/>
<gene>
    <name evidence="3" type="ORF">JKP88DRAFT_267103</name>
</gene>
<evidence type="ECO:0000313" key="4">
    <source>
        <dbReference type="Proteomes" id="UP000664859"/>
    </source>
</evidence>
<name>A0A835ZB93_9STRA</name>
<protein>
    <submittedName>
        <fullName evidence="3">Uncharacterized protein</fullName>
    </submittedName>
</protein>
<comment type="caution">
    <text evidence="3">The sequence shown here is derived from an EMBL/GenBank/DDBJ whole genome shotgun (WGS) entry which is preliminary data.</text>
</comment>
<organism evidence="3 4">
    <name type="scientific">Tribonema minus</name>
    <dbReference type="NCBI Taxonomy" id="303371"/>
    <lineage>
        <taxon>Eukaryota</taxon>
        <taxon>Sar</taxon>
        <taxon>Stramenopiles</taxon>
        <taxon>Ochrophyta</taxon>
        <taxon>PX clade</taxon>
        <taxon>Xanthophyceae</taxon>
        <taxon>Tribonematales</taxon>
        <taxon>Tribonemataceae</taxon>
        <taxon>Tribonema</taxon>
    </lineage>
</organism>
<feature type="signal peptide" evidence="2">
    <location>
        <begin position="1"/>
        <end position="18"/>
    </location>
</feature>
<keyword evidence="2" id="KW-0732">Signal</keyword>
<feature type="region of interest" description="Disordered" evidence="1">
    <location>
        <begin position="185"/>
        <end position="226"/>
    </location>
</feature>
<dbReference type="EMBL" id="JAFCMP010000042">
    <property type="protein sequence ID" value="KAG5189931.1"/>
    <property type="molecule type" value="Genomic_DNA"/>
</dbReference>
<evidence type="ECO:0000313" key="3">
    <source>
        <dbReference type="EMBL" id="KAG5189931.1"/>
    </source>
</evidence>
<keyword evidence="4" id="KW-1185">Reference proteome</keyword>
<dbReference type="Proteomes" id="UP000664859">
    <property type="component" value="Unassembled WGS sequence"/>
</dbReference>
<reference evidence="3" key="1">
    <citation type="submission" date="2021-02" db="EMBL/GenBank/DDBJ databases">
        <title>First Annotated Genome of the Yellow-green Alga Tribonema minus.</title>
        <authorList>
            <person name="Mahan K.M."/>
        </authorList>
    </citation>
    <scope>NUCLEOTIDE SEQUENCE</scope>
    <source>
        <strain evidence="3">UTEX B ZZ1240</strain>
    </source>
</reference>
<feature type="compositionally biased region" description="Basic residues" evidence="1">
    <location>
        <begin position="208"/>
        <end position="217"/>
    </location>
</feature>
<feature type="chain" id="PRO_5032960348" evidence="2">
    <location>
        <begin position="19"/>
        <end position="252"/>
    </location>
</feature>